<accession>A0A9P0HML5</accession>
<dbReference type="OrthoDB" id="10031887at2759"/>
<sequence length="86" mass="9629">MWYHNDKMINYEEGESQLVQVVTEPGGEKTHSQLLIPRANPRHSGNYSCMASNSEPDSVHVFVSTGNDRACKNTPCPPLPAHQQKH</sequence>
<dbReference type="Proteomes" id="UP001152798">
    <property type="component" value="Chromosome 6"/>
</dbReference>
<evidence type="ECO:0000259" key="1">
    <source>
        <dbReference type="PROSITE" id="PS50835"/>
    </source>
</evidence>
<feature type="domain" description="Ig-like" evidence="1">
    <location>
        <begin position="1"/>
        <end position="60"/>
    </location>
</feature>
<dbReference type="SUPFAM" id="SSF48726">
    <property type="entry name" value="Immunoglobulin"/>
    <property type="match status" value="1"/>
</dbReference>
<dbReference type="PANTHER" id="PTHR23279:SF36">
    <property type="entry name" value="DEFECTIVE PROBOSCIS EXTENSION RESPONSE 9, ISOFORM A"/>
    <property type="match status" value="1"/>
</dbReference>
<dbReference type="Gene3D" id="2.60.40.10">
    <property type="entry name" value="Immunoglobulins"/>
    <property type="match status" value="1"/>
</dbReference>
<dbReference type="InterPro" id="IPR013151">
    <property type="entry name" value="Immunoglobulin_dom"/>
</dbReference>
<keyword evidence="3" id="KW-1185">Reference proteome</keyword>
<dbReference type="InterPro" id="IPR036179">
    <property type="entry name" value="Ig-like_dom_sf"/>
</dbReference>
<dbReference type="PANTHER" id="PTHR23279">
    <property type="entry name" value="DEFECTIVE PROBOSCIS EXTENSION RESPONSE DPR -RELATED"/>
    <property type="match status" value="1"/>
</dbReference>
<reference evidence="2" key="1">
    <citation type="submission" date="2022-01" db="EMBL/GenBank/DDBJ databases">
        <authorList>
            <person name="King R."/>
        </authorList>
    </citation>
    <scope>NUCLEOTIDE SEQUENCE</scope>
</reference>
<dbReference type="AlphaFoldDB" id="A0A9P0HML5"/>
<evidence type="ECO:0000313" key="3">
    <source>
        <dbReference type="Proteomes" id="UP001152798"/>
    </source>
</evidence>
<dbReference type="EMBL" id="OV725082">
    <property type="protein sequence ID" value="CAH1404806.1"/>
    <property type="molecule type" value="Genomic_DNA"/>
</dbReference>
<dbReference type="Pfam" id="PF00047">
    <property type="entry name" value="ig"/>
    <property type="match status" value="1"/>
</dbReference>
<dbReference type="GO" id="GO:0050808">
    <property type="term" value="P:synapse organization"/>
    <property type="evidence" value="ECO:0007669"/>
    <property type="project" value="TreeGrafter"/>
</dbReference>
<dbReference type="InterPro" id="IPR013783">
    <property type="entry name" value="Ig-like_fold"/>
</dbReference>
<dbReference type="PROSITE" id="PS50835">
    <property type="entry name" value="IG_LIKE"/>
    <property type="match status" value="1"/>
</dbReference>
<dbReference type="CDD" id="cd00096">
    <property type="entry name" value="Ig"/>
    <property type="match status" value="1"/>
</dbReference>
<dbReference type="InterPro" id="IPR007110">
    <property type="entry name" value="Ig-like_dom"/>
</dbReference>
<evidence type="ECO:0000313" key="2">
    <source>
        <dbReference type="EMBL" id="CAH1404806.1"/>
    </source>
</evidence>
<organism evidence="2 3">
    <name type="scientific">Nezara viridula</name>
    <name type="common">Southern green stink bug</name>
    <name type="synonym">Cimex viridulus</name>
    <dbReference type="NCBI Taxonomy" id="85310"/>
    <lineage>
        <taxon>Eukaryota</taxon>
        <taxon>Metazoa</taxon>
        <taxon>Ecdysozoa</taxon>
        <taxon>Arthropoda</taxon>
        <taxon>Hexapoda</taxon>
        <taxon>Insecta</taxon>
        <taxon>Pterygota</taxon>
        <taxon>Neoptera</taxon>
        <taxon>Paraneoptera</taxon>
        <taxon>Hemiptera</taxon>
        <taxon>Heteroptera</taxon>
        <taxon>Panheteroptera</taxon>
        <taxon>Pentatomomorpha</taxon>
        <taxon>Pentatomoidea</taxon>
        <taxon>Pentatomidae</taxon>
        <taxon>Pentatominae</taxon>
        <taxon>Nezara</taxon>
    </lineage>
</organism>
<gene>
    <name evidence="2" type="ORF">NEZAVI_LOCUS13152</name>
</gene>
<proteinExistence type="predicted"/>
<dbReference type="InterPro" id="IPR037448">
    <property type="entry name" value="Zig-8"/>
</dbReference>
<name>A0A9P0HML5_NEZVI</name>
<dbReference type="GO" id="GO:0032589">
    <property type="term" value="C:neuron projection membrane"/>
    <property type="evidence" value="ECO:0007669"/>
    <property type="project" value="TreeGrafter"/>
</dbReference>
<protein>
    <recommendedName>
        <fullName evidence="1">Ig-like domain-containing protein</fullName>
    </recommendedName>
</protein>